<dbReference type="Gene3D" id="2.160.20.10">
    <property type="entry name" value="Single-stranded right-handed beta-helix, Pectin lyase-like"/>
    <property type="match status" value="2"/>
</dbReference>
<dbReference type="EMBL" id="JBHSBB010000026">
    <property type="protein sequence ID" value="MFC4035386.1"/>
    <property type="molecule type" value="Genomic_DNA"/>
</dbReference>
<proteinExistence type="predicted"/>
<keyword evidence="2" id="KW-1185">Reference proteome</keyword>
<dbReference type="SMART" id="SM00710">
    <property type="entry name" value="PbH1"/>
    <property type="match status" value="5"/>
</dbReference>
<organism evidence="1 2">
    <name type="scientific">Streptomyces polygonati</name>
    <dbReference type="NCBI Taxonomy" id="1617087"/>
    <lineage>
        <taxon>Bacteria</taxon>
        <taxon>Bacillati</taxon>
        <taxon>Actinomycetota</taxon>
        <taxon>Actinomycetes</taxon>
        <taxon>Kitasatosporales</taxon>
        <taxon>Streptomycetaceae</taxon>
        <taxon>Streptomyces</taxon>
    </lineage>
</organism>
<evidence type="ECO:0000313" key="2">
    <source>
        <dbReference type="Proteomes" id="UP001595765"/>
    </source>
</evidence>
<dbReference type="SUPFAM" id="SSF51126">
    <property type="entry name" value="Pectin lyase-like"/>
    <property type="match status" value="1"/>
</dbReference>
<dbReference type="Gene3D" id="2.60.40.10">
    <property type="entry name" value="Immunoglobulins"/>
    <property type="match status" value="1"/>
</dbReference>
<dbReference type="InterPro" id="IPR012334">
    <property type="entry name" value="Pectin_lyas_fold"/>
</dbReference>
<accession>A0ABV8HZW2</accession>
<dbReference type="InterPro" id="IPR013783">
    <property type="entry name" value="Ig-like_fold"/>
</dbReference>
<reference evidence="2" key="1">
    <citation type="journal article" date="2019" name="Int. J. Syst. Evol. Microbiol.">
        <title>The Global Catalogue of Microorganisms (GCM) 10K type strain sequencing project: providing services to taxonomists for standard genome sequencing and annotation.</title>
        <authorList>
            <consortium name="The Broad Institute Genomics Platform"/>
            <consortium name="The Broad Institute Genome Sequencing Center for Infectious Disease"/>
            <person name="Wu L."/>
            <person name="Ma J."/>
        </authorList>
    </citation>
    <scope>NUCLEOTIDE SEQUENCE [LARGE SCALE GENOMIC DNA]</scope>
    <source>
        <strain evidence="2">CGMCC 4.7237</strain>
    </source>
</reference>
<dbReference type="SUPFAM" id="SSF81296">
    <property type="entry name" value="E set domains"/>
    <property type="match status" value="1"/>
</dbReference>
<evidence type="ECO:0000313" key="1">
    <source>
        <dbReference type="EMBL" id="MFC4035386.1"/>
    </source>
</evidence>
<gene>
    <name evidence="1" type="ORF">ACFO3J_28525</name>
</gene>
<comment type="caution">
    <text evidence="1">The sequence shown here is derived from an EMBL/GenBank/DDBJ whole genome shotgun (WGS) entry which is preliminary data.</text>
</comment>
<dbReference type="PANTHER" id="PTHR36453">
    <property type="entry name" value="SECRETED PROTEIN-RELATED"/>
    <property type="match status" value="1"/>
</dbReference>
<name>A0ABV8HZW2_9ACTN</name>
<dbReference type="RefSeq" id="WP_386435257.1">
    <property type="nucleotide sequence ID" value="NZ_JBHSBB010000026.1"/>
</dbReference>
<dbReference type="PANTHER" id="PTHR36453:SF1">
    <property type="entry name" value="RIGHT HANDED BETA HELIX DOMAIN-CONTAINING PROTEIN"/>
    <property type="match status" value="1"/>
</dbReference>
<dbReference type="InterPro" id="IPR006626">
    <property type="entry name" value="PbH1"/>
</dbReference>
<dbReference type="InterPro" id="IPR011050">
    <property type="entry name" value="Pectin_lyase_fold/virulence"/>
</dbReference>
<dbReference type="Gene3D" id="2.60.120.260">
    <property type="entry name" value="Galactose-binding domain-like"/>
    <property type="match status" value="1"/>
</dbReference>
<evidence type="ECO:0008006" key="3">
    <source>
        <dbReference type="Google" id="ProtNLM"/>
    </source>
</evidence>
<sequence>MSSRGSIMPRALRRFGPVGAILGLALVAPGVQSATAVSSVTLYASPSGTGSACSSSSPCSLPGAQSAVRAQLAANGSADVSVLLADGTYRLSSTWSLGAADSGTPGHPVVWKSAPGAHPVISGAAQITGWTQLGSSGVWSAPVPVTSASRQLYVGGHEAPVAQASPASLGFRGSWTGSSTGYTISADQAAMAWFGSLTASQVAGVEFDYPGGNGPWTESRCRVASFSASAGTLKMSQPCWTDVTARASFAHGSGGLPSMANSTMPALVENAQPLLGSGQWFLDGAGGTLYYKPSPGQQMTGLDVELPRLESLVRGAGTLAAPLHDITFSGLQFSYATWNAPSTSSGFADVQSNLRMTGANNQSMCTFSTPAGSCPWGSLTQPLANVAFTAARNVTLTGNRFAELGGAGLSVMYGSANTLVQGNEFTDTASTAILLGCTYDPLPTDQSEAAGIKQNCTPDASAVSGDTIGTNEILTGTTVADNVIHHIGTDYSSASGITLLFSQHTNITRNNLYDLPYTGITAGVVQGHVDQASSPQNSTNINSSNAISDNIFHNYLSVRSDGGAVYVEGHQAQYVYQSDGTTIDAAQTLAKGLQVTGNVAYAGPTTNFTYYDDAGSEWVNWQGNVAFSAGASSQGGCSPTGHFWITGNYFSAGTQSYPCAQPVDTHASGNTSIPAAPKPADLPSALLSAAGAGSGSFSPVLNVTPSIFYVSPTANATQVLLAGEGFGPATPVYIGTTQVSNVTHLSSGFMVVPIPAGTTAAQISVTPQAPGATRLNDDDSRITYSGFTYASGRTYGDYQNDVHYATANGSTATLGFTGTGIQVYGEQYTDQGNIGISIDGGSQQTVSTLPSDGARHANVAVYTSGQLSSGAHTITVTKLSGQYSTLDGFTTRS</sequence>
<protein>
    <recommendedName>
        <fullName evidence="3">Right handed beta helix domain-containing protein</fullName>
    </recommendedName>
</protein>
<dbReference type="Proteomes" id="UP001595765">
    <property type="component" value="Unassembled WGS sequence"/>
</dbReference>
<dbReference type="InterPro" id="IPR014756">
    <property type="entry name" value="Ig_E-set"/>
</dbReference>